<dbReference type="InterPro" id="IPR032466">
    <property type="entry name" value="Metal_Hydrolase"/>
</dbReference>
<dbReference type="EMBL" id="FQUQ01000002">
    <property type="protein sequence ID" value="SHF22429.1"/>
    <property type="molecule type" value="Genomic_DNA"/>
</dbReference>
<dbReference type="SUPFAM" id="SSF51556">
    <property type="entry name" value="Metallo-dependent hydrolases"/>
    <property type="match status" value="1"/>
</dbReference>
<dbReference type="GO" id="GO:0004038">
    <property type="term" value="F:allantoinase activity"/>
    <property type="evidence" value="ECO:0007669"/>
    <property type="project" value="TreeGrafter"/>
</dbReference>
<dbReference type="InterPro" id="IPR050138">
    <property type="entry name" value="DHOase/Allantoinase_Hydrolase"/>
</dbReference>
<protein>
    <submittedName>
        <fullName evidence="3">Dihydroorotase</fullName>
    </submittedName>
</protein>
<gene>
    <name evidence="3" type="ORF">SAMN04488522_102495</name>
</gene>
<name>A0A1M4ZWK6_9SPHI</name>
<keyword evidence="1" id="KW-0665">Pyrimidine biosynthesis</keyword>
<dbReference type="STRING" id="288992.SAMN04488522_102495"/>
<dbReference type="Pfam" id="PF12890">
    <property type="entry name" value="DHOase"/>
    <property type="match status" value="1"/>
</dbReference>
<dbReference type="Proteomes" id="UP000184287">
    <property type="component" value="Unassembled WGS sequence"/>
</dbReference>
<dbReference type="PANTHER" id="PTHR43668">
    <property type="entry name" value="ALLANTOINASE"/>
    <property type="match status" value="1"/>
</dbReference>
<dbReference type="Gene3D" id="3.20.20.140">
    <property type="entry name" value="Metal-dependent hydrolases"/>
    <property type="match status" value="1"/>
</dbReference>
<reference evidence="4" key="1">
    <citation type="submission" date="2016-11" db="EMBL/GenBank/DDBJ databases">
        <authorList>
            <person name="Varghese N."/>
            <person name="Submissions S."/>
        </authorList>
    </citation>
    <scope>NUCLEOTIDE SEQUENCE [LARGE SCALE GENOMIC DNA]</scope>
    <source>
        <strain evidence="4">DSM 16990</strain>
    </source>
</reference>
<evidence type="ECO:0000256" key="1">
    <source>
        <dbReference type="ARBA" id="ARBA00022975"/>
    </source>
</evidence>
<evidence type="ECO:0000259" key="2">
    <source>
        <dbReference type="Pfam" id="PF12890"/>
    </source>
</evidence>
<proteinExistence type="predicted"/>
<dbReference type="PANTHER" id="PTHR43668:SF2">
    <property type="entry name" value="ALLANTOINASE"/>
    <property type="match status" value="1"/>
</dbReference>
<dbReference type="InterPro" id="IPR024403">
    <property type="entry name" value="DHOase_cat"/>
</dbReference>
<evidence type="ECO:0000313" key="3">
    <source>
        <dbReference type="EMBL" id="SHF22429.1"/>
    </source>
</evidence>
<sequence>MNLLITGVTIADPNSQFNQKTCDVRVEQGKITAIGNNLKPANKEEVFDGTGAILSPGFFDLNCSIGDPGFETKEDIETATKAAMSGGFTGLAVLPHTKPVVHSKGEVAYILNKAKGNLVDVLPVGAVSHDLEGKELAEMYDMQQSGAIAFSDGSKPITDDGFMSRALQYVKGFNGLMMVHPENKSIAGKSQINESKTSVLLGMKGVPALAEEMHISRDIFLATYHDAPLHISNITTAGSVALIKRAKKDGVKISCDVAAHYLVFTEELLNDFDSNYKVKPPLRGKSDIKALLNGLKDGTIDAVCSQHRPQEIEFKAVEFEIASYGIIALQTVLPLLIKAGLDAGQIAEKLSINPRKLLKLPVPVIAENETANFTVYHPAKEWEYNTGNNQSKSANTPLLNKKLTGKVQLVYNNKQLQSYG</sequence>
<dbReference type="GO" id="GO:0006145">
    <property type="term" value="P:purine nucleobase catabolic process"/>
    <property type="evidence" value="ECO:0007669"/>
    <property type="project" value="TreeGrafter"/>
</dbReference>
<dbReference type="GO" id="GO:0005737">
    <property type="term" value="C:cytoplasm"/>
    <property type="evidence" value="ECO:0007669"/>
    <property type="project" value="TreeGrafter"/>
</dbReference>
<evidence type="ECO:0000313" key="4">
    <source>
        <dbReference type="Proteomes" id="UP000184287"/>
    </source>
</evidence>
<dbReference type="CDD" id="cd01317">
    <property type="entry name" value="DHOase_IIa"/>
    <property type="match status" value="1"/>
</dbReference>
<dbReference type="SUPFAM" id="SSF51338">
    <property type="entry name" value="Composite domain of metallo-dependent hydrolases"/>
    <property type="match status" value="1"/>
</dbReference>
<feature type="domain" description="Dihydroorotase catalytic" evidence="2">
    <location>
        <begin position="52"/>
        <end position="236"/>
    </location>
</feature>
<keyword evidence="4" id="KW-1185">Reference proteome</keyword>
<dbReference type="InterPro" id="IPR011059">
    <property type="entry name" value="Metal-dep_hydrolase_composite"/>
</dbReference>
<dbReference type="RefSeq" id="WP_073230446.1">
    <property type="nucleotide sequence ID" value="NZ_FQUQ01000002.1"/>
</dbReference>
<dbReference type="Gene3D" id="2.30.40.10">
    <property type="entry name" value="Urease, subunit C, domain 1"/>
    <property type="match status" value="1"/>
</dbReference>
<dbReference type="GO" id="GO:0004151">
    <property type="term" value="F:dihydroorotase activity"/>
    <property type="evidence" value="ECO:0007669"/>
    <property type="project" value="InterPro"/>
</dbReference>
<dbReference type="NCBIfam" id="TIGR00857">
    <property type="entry name" value="pyrC_multi"/>
    <property type="match status" value="1"/>
</dbReference>
<dbReference type="GO" id="GO:0046872">
    <property type="term" value="F:metal ion binding"/>
    <property type="evidence" value="ECO:0007669"/>
    <property type="project" value="InterPro"/>
</dbReference>
<dbReference type="AlphaFoldDB" id="A0A1M4ZWK6"/>
<organism evidence="3 4">
    <name type="scientific">Pedobacter caeni</name>
    <dbReference type="NCBI Taxonomy" id="288992"/>
    <lineage>
        <taxon>Bacteria</taxon>
        <taxon>Pseudomonadati</taxon>
        <taxon>Bacteroidota</taxon>
        <taxon>Sphingobacteriia</taxon>
        <taxon>Sphingobacteriales</taxon>
        <taxon>Sphingobacteriaceae</taxon>
        <taxon>Pedobacter</taxon>
    </lineage>
</organism>
<accession>A0A1M4ZWK6</accession>
<dbReference type="InterPro" id="IPR004722">
    <property type="entry name" value="DHOase"/>
</dbReference>
<dbReference type="GO" id="GO:0006221">
    <property type="term" value="P:pyrimidine nucleotide biosynthetic process"/>
    <property type="evidence" value="ECO:0007669"/>
    <property type="project" value="UniProtKB-KW"/>
</dbReference>
<dbReference type="OrthoDB" id="9765462at2"/>